<gene>
    <name evidence="1" type="ORF">HKW67_00335</name>
</gene>
<dbReference type="EMBL" id="CP053085">
    <property type="protein sequence ID" value="QJR34068.1"/>
    <property type="molecule type" value="Genomic_DNA"/>
</dbReference>
<proteinExistence type="predicted"/>
<reference evidence="1 2" key="1">
    <citation type="submission" date="2020-05" db="EMBL/GenBank/DDBJ databases">
        <title>Complete genome sequence of Gemmatimonas greenlandica TET16.</title>
        <authorList>
            <person name="Zeng Y."/>
        </authorList>
    </citation>
    <scope>NUCLEOTIDE SEQUENCE [LARGE SCALE GENOMIC DNA]</scope>
    <source>
        <strain evidence="1 2">TET16</strain>
    </source>
</reference>
<accession>A0A6M4IJP6</accession>
<evidence type="ECO:0000313" key="2">
    <source>
        <dbReference type="Proteomes" id="UP000500938"/>
    </source>
</evidence>
<sequence>MGNASFFGSLDFSMLLSPSPERTARLGITVDDVAAAVQKQNATKLGGRLGHDRRVA</sequence>
<organism evidence="1 2">
    <name type="scientific">Gemmatimonas groenlandica</name>
    <dbReference type="NCBI Taxonomy" id="2732249"/>
    <lineage>
        <taxon>Bacteria</taxon>
        <taxon>Pseudomonadati</taxon>
        <taxon>Gemmatimonadota</taxon>
        <taxon>Gemmatimonadia</taxon>
        <taxon>Gemmatimonadales</taxon>
        <taxon>Gemmatimonadaceae</taxon>
        <taxon>Gemmatimonas</taxon>
    </lineage>
</organism>
<name>A0A6M4IJP6_9BACT</name>
<keyword evidence="2" id="KW-1185">Reference proteome</keyword>
<protein>
    <submittedName>
        <fullName evidence="1">Efflux RND transporter permease subunit</fullName>
    </submittedName>
</protein>
<dbReference type="KEGG" id="ggr:HKW67_00335"/>
<dbReference type="InterPro" id="IPR027463">
    <property type="entry name" value="AcrB_DN_DC_subdom"/>
</dbReference>
<evidence type="ECO:0000313" key="1">
    <source>
        <dbReference type="EMBL" id="QJR34068.1"/>
    </source>
</evidence>
<dbReference type="SUPFAM" id="SSF82714">
    <property type="entry name" value="Multidrug efflux transporter AcrB TolC docking domain, DN and DC subdomains"/>
    <property type="match status" value="1"/>
</dbReference>
<dbReference type="AlphaFoldDB" id="A0A6M4IJP6"/>
<dbReference type="Proteomes" id="UP000500938">
    <property type="component" value="Chromosome"/>
</dbReference>